<dbReference type="InterPro" id="IPR006076">
    <property type="entry name" value="FAD-dep_OxRdtase"/>
</dbReference>
<evidence type="ECO:0000313" key="6">
    <source>
        <dbReference type="RefSeq" id="XP_011506222.1"/>
    </source>
</evidence>
<dbReference type="SUPFAM" id="SSF51905">
    <property type="entry name" value="FAD/NAD(P)-binding domain"/>
    <property type="match status" value="1"/>
</dbReference>
<protein>
    <recommendedName>
        <fullName evidence="2">FAD-dependent oxidoreductase domain-containing protein 1</fullName>
    </recommendedName>
</protein>
<evidence type="ECO:0000256" key="2">
    <source>
        <dbReference type="ARBA" id="ARBA00039785"/>
    </source>
</evidence>
<keyword evidence="5" id="KW-1185">Reference proteome</keyword>
<organism evidence="5 6">
    <name type="scientific">Ceratosolen solmsi marchali</name>
    <dbReference type="NCBI Taxonomy" id="326594"/>
    <lineage>
        <taxon>Eukaryota</taxon>
        <taxon>Metazoa</taxon>
        <taxon>Ecdysozoa</taxon>
        <taxon>Arthropoda</taxon>
        <taxon>Hexapoda</taxon>
        <taxon>Insecta</taxon>
        <taxon>Pterygota</taxon>
        <taxon>Neoptera</taxon>
        <taxon>Endopterygota</taxon>
        <taxon>Hymenoptera</taxon>
        <taxon>Apocrita</taxon>
        <taxon>Proctotrupomorpha</taxon>
        <taxon>Chalcidoidea</taxon>
        <taxon>Agaonidae</taxon>
        <taxon>Agaoninae</taxon>
        <taxon>Ceratosolen</taxon>
    </lineage>
</organism>
<dbReference type="GeneID" id="105368795"/>
<dbReference type="AlphaFoldDB" id="A0AAJ6YXF9"/>
<dbReference type="Gene3D" id="3.50.50.60">
    <property type="entry name" value="FAD/NAD(P)-binding domain"/>
    <property type="match status" value="1"/>
</dbReference>
<dbReference type="KEGG" id="csol:105368795"/>
<accession>A0AAJ6YXF9</accession>
<dbReference type="PANTHER" id="PTHR13847">
    <property type="entry name" value="SARCOSINE DEHYDROGENASE-RELATED"/>
    <property type="match status" value="1"/>
</dbReference>
<dbReference type="FunFam" id="3.30.9.10:FF:000026">
    <property type="entry name" value="FAD-dependent oxidoreductase domain-containing protein 1"/>
    <property type="match status" value="1"/>
</dbReference>
<dbReference type="GO" id="GO:0016491">
    <property type="term" value="F:oxidoreductase activity"/>
    <property type="evidence" value="ECO:0007669"/>
    <property type="project" value="UniProtKB-KW"/>
</dbReference>
<evidence type="ECO:0000256" key="3">
    <source>
        <dbReference type="ARBA" id="ARBA00046185"/>
    </source>
</evidence>
<dbReference type="GO" id="GO:0005739">
    <property type="term" value="C:mitochondrion"/>
    <property type="evidence" value="ECO:0007669"/>
    <property type="project" value="GOC"/>
</dbReference>
<dbReference type="PANTHER" id="PTHR13847:SF287">
    <property type="entry name" value="FAD-DEPENDENT OXIDOREDUCTASE DOMAIN-CONTAINING PROTEIN 1"/>
    <property type="match status" value="1"/>
</dbReference>
<gene>
    <name evidence="6" type="primary">LOC105368795</name>
</gene>
<comment type="function">
    <text evidence="3">Required for the assembly of the mitochondrial membrane respiratory chain NADH dehydrogenase (Complex I). Involved in mid-late stages of complex I assembly.</text>
</comment>
<evidence type="ECO:0000313" key="5">
    <source>
        <dbReference type="Proteomes" id="UP000695007"/>
    </source>
</evidence>
<reference evidence="6" key="1">
    <citation type="submission" date="2025-08" db="UniProtKB">
        <authorList>
            <consortium name="RefSeq"/>
        </authorList>
    </citation>
    <scope>IDENTIFICATION</scope>
</reference>
<proteinExistence type="predicted"/>
<dbReference type="Gene3D" id="3.30.9.10">
    <property type="entry name" value="D-Amino Acid Oxidase, subunit A, domain 2"/>
    <property type="match status" value="1"/>
</dbReference>
<feature type="domain" description="FAD dependent oxidoreductase" evidence="4">
    <location>
        <begin position="100"/>
        <end position="486"/>
    </location>
</feature>
<sequence>MLCHFIKTGSNKINFSYARLCHLYSTKATKDSKDVSEIKDMKAPHPDPMTKIRQCLQRDAALIKNNLTFWKDKPNPALDKDGRVINWDNPNAPIFPNYCDILIIGGGAIGSSIAYWCKRLGKASLRVAVVEKDPTYKQASTVLSVGGLRQQFSLEENIEMSLFGAEFLRNINQYLGIEGEPPVDVQFHPYGYLSLAKAEHSELLKKNSELQNSLGARNVILNAKQLKYKFPWLTTDDIEIGCLGLENEGWFDPWSLLYALKCKALSLGVDYVTAEAKGFSFKIDKNAFVSGVQQGEHQQLEYLVVQTEDGQLRPMYFSKCIIAAGAFSGNIAKMAKIGYDKDMLSVPLPVEPRKRYVYCFHAPSGPGLNIPLTIDPTGTYFRREGLANYYICGLSPEEDEEPSIDNLDVDQYYFENKIWPILAKRVKTFENLKIKSSWAGYYEYNTYDENGIIGYHPYHDNLIICTGFSGHGIQQAPAVGRAVSELIEHKEYTTINLSRLSFERFIINEPIKENNIW</sequence>
<dbReference type="Pfam" id="PF01266">
    <property type="entry name" value="DAO"/>
    <property type="match status" value="1"/>
</dbReference>
<dbReference type="InterPro" id="IPR036188">
    <property type="entry name" value="FAD/NAD-bd_sf"/>
</dbReference>
<dbReference type="Proteomes" id="UP000695007">
    <property type="component" value="Unplaced"/>
</dbReference>
<dbReference type="RefSeq" id="XP_011506222.1">
    <property type="nucleotide sequence ID" value="XM_011507920.1"/>
</dbReference>
<evidence type="ECO:0000259" key="4">
    <source>
        <dbReference type="Pfam" id="PF01266"/>
    </source>
</evidence>
<dbReference type="GO" id="GO:0032981">
    <property type="term" value="P:mitochondrial respiratory chain complex I assembly"/>
    <property type="evidence" value="ECO:0007669"/>
    <property type="project" value="TreeGrafter"/>
</dbReference>
<keyword evidence="1" id="KW-0560">Oxidoreductase</keyword>
<evidence type="ECO:0000256" key="1">
    <source>
        <dbReference type="ARBA" id="ARBA00023002"/>
    </source>
</evidence>
<name>A0AAJ6YXF9_9HYME</name>